<proteinExistence type="predicted"/>
<protein>
    <submittedName>
        <fullName evidence="1">Uncharacterized protein</fullName>
    </submittedName>
</protein>
<comment type="caution">
    <text evidence="1">The sequence shown here is derived from an EMBL/GenBank/DDBJ whole genome shotgun (WGS) entry which is preliminary data.</text>
</comment>
<keyword evidence="2" id="KW-1185">Reference proteome</keyword>
<dbReference type="Gramene" id="mRNA:HanXRQr2_Chr08g0324421">
    <property type="protein sequence ID" value="CDS:HanXRQr2_Chr08g0324421.1"/>
    <property type="gene ID" value="HanXRQr2_Chr08g0324421"/>
</dbReference>
<organism evidence="1 2">
    <name type="scientific">Helianthus annuus</name>
    <name type="common">Common sunflower</name>
    <dbReference type="NCBI Taxonomy" id="4232"/>
    <lineage>
        <taxon>Eukaryota</taxon>
        <taxon>Viridiplantae</taxon>
        <taxon>Streptophyta</taxon>
        <taxon>Embryophyta</taxon>
        <taxon>Tracheophyta</taxon>
        <taxon>Spermatophyta</taxon>
        <taxon>Magnoliopsida</taxon>
        <taxon>eudicotyledons</taxon>
        <taxon>Gunneridae</taxon>
        <taxon>Pentapetalae</taxon>
        <taxon>asterids</taxon>
        <taxon>campanulids</taxon>
        <taxon>Asterales</taxon>
        <taxon>Asteraceae</taxon>
        <taxon>Asteroideae</taxon>
        <taxon>Heliantheae alliance</taxon>
        <taxon>Heliantheae</taxon>
        <taxon>Helianthus</taxon>
    </lineage>
</organism>
<reference evidence="1" key="2">
    <citation type="submission" date="2020-06" db="EMBL/GenBank/DDBJ databases">
        <title>Helianthus annuus Genome sequencing and assembly Release 2.</title>
        <authorList>
            <person name="Gouzy J."/>
            <person name="Langlade N."/>
            <person name="Munos S."/>
        </authorList>
    </citation>
    <scope>NUCLEOTIDE SEQUENCE</scope>
    <source>
        <tissue evidence="1">Leaves</tissue>
    </source>
</reference>
<name>A0A9K3NB89_HELAN</name>
<sequence length="56" mass="6649">MRFQTINSYKQSILYGTIEMYSCVDCGIHTWLHVSFSYPYVAYAQHYGTYMVTCEF</sequence>
<reference evidence="1" key="1">
    <citation type="journal article" date="2017" name="Nature">
        <title>The sunflower genome provides insights into oil metabolism, flowering and Asterid evolution.</title>
        <authorList>
            <person name="Badouin H."/>
            <person name="Gouzy J."/>
            <person name="Grassa C.J."/>
            <person name="Murat F."/>
            <person name="Staton S.E."/>
            <person name="Cottret L."/>
            <person name="Lelandais-Briere C."/>
            <person name="Owens G.L."/>
            <person name="Carrere S."/>
            <person name="Mayjonade B."/>
            <person name="Legrand L."/>
            <person name="Gill N."/>
            <person name="Kane N.C."/>
            <person name="Bowers J.E."/>
            <person name="Hubner S."/>
            <person name="Bellec A."/>
            <person name="Berard A."/>
            <person name="Berges H."/>
            <person name="Blanchet N."/>
            <person name="Boniface M.C."/>
            <person name="Brunel D."/>
            <person name="Catrice O."/>
            <person name="Chaidir N."/>
            <person name="Claudel C."/>
            <person name="Donnadieu C."/>
            <person name="Faraut T."/>
            <person name="Fievet G."/>
            <person name="Helmstetter N."/>
            <person name="King M."/>
            <person name="Knapp S.J."/>
            <person name="Lai Z."/>
            <person name="Le Paslier M.C."/>
            <person name="Lippi Y."/>
            <person name="Lorenzon L."/>
            <person name="Mandel J.R."/>
            <person name="Marage G."/>
            <person name="Marchand G."/>
            <person name="Marquand E."/>
            <person name="Bret-Mestries E."/>
            <person name="Morien E."/>
            <person name="Nambeesan S."/>
            <person name="Nguyen T."/>
            <person name="Pegot-Espagnet P."/>
            <person name="Pouilly N."/>
            <person name="Raftis F."/>
            <person name="Sallet E."/>
            <person name="Schiex T."/>
            <person name="Thomas J."/>
            <person name="Vandecasteele C."/>
            <person name="Vares D."/>
            <person name="Vear F."/>
            <person name="Vautrin S."/>
            <person name="Crespi M."/>
            <person name="Mangin B."/>
            <person name="Burke J.M."/>
            <person name="Salse J."/>
            <person name="Munos S."/>
            <person name="Vincourt P."/>
            <person name="Rieseberg L.H."/>
            <person name="Langlade N.B."/>
        </authorList>
    </citation>
    <scope>NUCLEOTIDE SEQUENCE</scope>
    <source>
        <tissue evidence="1">Leaves</tissue>
    </source>
</reference>
<evidence type="ECO:0000313" key="1">
    <source>
        <dbReference type="EMBL" id="KAF5794107.1"/>
    </source>
</evidence>
<dbReference type="Proteomes" id="UP000215914">
    <property type="component" value="Unassembled WGS sequence"/>
</dbReference>
<accession>A0A9K3NB89</accession>
<evidence type="ECO:0000313" key="2">
    <source>
        <dbReference type="Proteomes" id="UP000215914"/>
    </source>
</evidence>
<gene>
    <name evidence="1" type="ORF">HanXRQr2_Chr08g0324421</name>
</gene>
<dbReference type="EMBL" id="MNCJ02000323">
    <property type="protein sequence ID" value="KAF5794107.1"/>
    <property type="molecule type" value="Genomic_DNA"/>
</dbReference>
<dbReference type="AlphaFoldDB" id="A0A9K3NB89"/>